<evidence type="ECO:0000256" key="3">
    <source>
        <dbReference type="ARBA" id="ARBA00022763"/>
    </source>
</evidence>
<name>A0A4U0F331_9FLAO</name>
<keyword evidence="8" id="KW-0238">DNA-binding</keyword>
<keyword evidence="9" id="KW-0234">DNA repair</keyword>
<dbReference type="InterPro" id="IPR014016">
    <property type="entry name" value="UvrD-like_ATP-bd"/>
</dbReference>
<keyword evidence="18" id="KW-1185">Reference proteome</keyword>
<dbReference type="GO" id="GO:0000725">
    <property type="term" value="P:recombinational repair"/>
    <property type="evidence" value="ECO:0007669"/>
    <property type="project" value="TreeGrafter"/>
</dbReference>
<dbReference type="GO" id="GO:0004527">
    <property type="term" value="F:exonuclease activity"/>
    <property type="evidence" value="ECO:0007669"/>
    <property type="project" value="UniProtKB-KW"/>
</dbReference>
<keyword evidence="3" id="KW-0227">DNA damage</keyword>
<keyword evidence="2 14" id="KW-0547">Nucleotide-binding</keyword>
<comment type="caution">
    <text evidence="17">The sequence shown here is derived from an EMBL/GenBank/DDBJ whole genome shotgun (WGS) entry which is preliminary data.</text>
</comment>
<evidence type="ECO:0000256" key="9">
    <source>
        <dbReference type="ARBA" id="ARBA00023204"/>
    </source>
</evidence>
<comment type="catalytic activity">
    <reaction evidence="13">
        <text>ATP + H2O = ADP + phosphate + H(+)</text>
        <dbReference type="Rhea" id="RHEA:13065"/>
        <dbReference type="ChEBI" id="CHEBI:15377"/>
        <dbReference type="ChEBI" id="CHEBI:15378"/>
        <dbReference type="ChEBI" id="CHEBI:30616"/>
        <dbReference type="ChEBI" id="CHEBI:43474"/>
        <dbReference type="ChEBI" id="CHEBI:456216"/>
        <dbReference type="EC" id="5.6.2.4"/>
    </reaction>
</comment>
<dbReference type="EC" id="5.6.2.4" evidence="12"/>
<dbReference type="Gene3D" id="1.10.3170.10">
    <property type="entry name" value="Recbcd, chain B, domain 2"/>
    <property type="match status" value="1"/>
</dbReference>
<dbReference type="AlphaFoldDB" id="A0A4U0F331"/>
<dbReference type="Gene3D" id="3.90.320.10">
    <property type="match status" value="1"/>
</dbReference>
<dbReference type="PROSITE" id="PS51198">
    <property type="entry name" value="UVRD_HELICASE_ATP_BIND"/>
    <property type="match status" value="1"/>
</dbReference>
<evidence type="ECO:0000256" key="5">
    <source>
        <dbReference type="ARBA" id="ARBA00022806"/>
    </source>
</evidence>
<evidence type="ECO:0000256" key="1">
    <source>
        <dbReference type="ARBA" id="ARBA00022722"/>
    </source>
</evidence>
<protein>
    <recommendedName>
        <fullName evidence="12">DNA 3'-5' helicase</fullName>
        <ecNumber evidence="12">5.6.2.4</ecNumber>
    </recommendedName>
</protein>
<evidence type="ECO:0000259" key="16">
    <source>
        <dbReference type="PROSITE" id="PS51217"/>
    </source>
</evidence>
<evidence type="ECO:0000256" key="13">
    <source>
        <dbReference type="ARBA" id="ARBA00048988"/>
    </source>
</evidence>
<evidence type="ECO:0000313" key="17">
    <source>
        <dbReference type="EMBL" id="TJY38194.1"/>
    </source>
</evidence>
<evidence type="ECO:0000256" key="7">
    <source>
        <dbReference type="ARBA" id="ARBA00022840"/>
    </source>
</evidence>
<evidence type="ECO:0000256" key="14">
    <source>
        <dbReference type="PROSITE-ProRule" id="PRU00560"/>
    </source>
</evidence>
<comment type="catalytic activity">
    <reaction evidence="11">
        <text>Couples ATP hydrolysis with the unwinding of duplex DNA by translocating in the 3'-5' direction.</text>
        <dbReference type="EC" id="5.6.2.4"/>
    </reaction>
</comment>
<accession>A0A4U0F331</accession>
<keyword evidence="10" id="KW-0413">Isomerase</keyword>
<evidence type="ECO:0000256" key="4">
    <source>
        <dbReference type="ARBA" id="ARBA00022801"/>
    </source>
</evidence>
<organism evidence="17 18">
    <name type="scientific">Pontimicrobium aquaticum</name>
    <dbReference type="NCBI Taxonomy" id="2565367"/>
    <lineage>
        <taxon>Bacteria</taxon>
        <taxon>Pseudomonadati</taxon>
        <taxon>Bacteroidota</taxon>
        <taxon>Flavobacteriia</taxon>
        <taxon>Flavobacteriales</taxon>
        <taxon>Flavobacteriaceae</taxon>
        <taxon>Pontimicrobium</taxon>
    </lineage>
</organism>
<proteinExistence type="predicted"/>
<dbReference type="Pfam" id="PF13361">
    <property type="entry name" value="UvrD_C"/>
    <property type="match status" value="2"/>
</dbReference>
<feature type="binding site" evidence="14">
    <location>
        <begin position="11"/>
        <end position="18"/>
    </location>
    <ligand>
        <name>ATP</name>
        <dbReference type="ChEBI" id="CHEBI:30616"/>
    </ligand>
</feature>
<dbReference type="PROSITE" id="PS51217">
    <property type="entry name" value="UVRD_HELICASE_CTER"/>
    <property type="match status" value="1"/>
</dbReference>
<dbReference type="Pfam" id="PF00580">
    <property type="entry name" value="UvrD-helicase"/>
    <property type="match status" value="1"/>
</dbReference>
<evidence type="ECO:0000256" key="6">
    <source>
        <dbReference type="ARBA" id="ARBA00022839"/>
    </source>
</evidence>
<keyword evidence="5 14" id="KW-0347">Helicase</keyword>
<dbReference type="RefSeq" id="WP_136840796.1">
    <property type="nucleotide sequence ID" value="NZ_SUPL01000001.1"/>
</dbReference>
<keyword evidence="1" id="KW-0540">Nuclease</keyword>
<dbReference type="OrthoDB" id="9810135at2"/>
<dbReference type="PANTHER" id="PTHR11070">
    <property type="entry name" value="UVRD / RECB / PCRA DNA HELICASE FAMILY MEMBER"/>
    <property type="match status" value="1"/>
</dbReference>
<evidence type="ECO:0000256" key="8">
    <source>
        <dbReference type="ARBA" id="ARBA00023125"/>
    </source>
</evidence>
<keyword evidence="7 14" id="KW-0067">ATP-binding</keyword>
<dbReference type="PANTHER" id="PTHR11070:SF67">
    <property type="entry name" value="DNA 3'-5' HELICASE"/>
    <property type="match status" value="1"/>
</dbReference>
<evidence type="ECO:0000313" key="18">
    <source>
        <dbReference type="Proteomes" id="UP000307657"/>
    </source>
</evidence>
<dbReference type="InterPro" id="IPR014017">
    <property type="entry name" value="DNA_helicase_UvrD-like_C"/>
</dbReference>
<evidence type="ECO:0000256" key="12">
    <source>
        <dbReference type="ARBA" id="ARBA00034808"/>
    </source>
</evidence>
<dbReference type="Proteomes" id="UP000307657">
    <property type="component" value="Unassembled WGS sequence"/>
</dbReference>
<dbReference type="EMBL" id="SUPL01000001">
    <property type="protein sequence ID" value="TJY38194.1"/>
    <property type="molecule type" value="Genomic_DNA"/>
</dbReference>
<gene>
    <name evidence="17" type="ORF">E5167_02770</name>
</gene>
<dbReference type="InterPro" id="IPR027417">
    <property type="entry name" value="P-loop_NTPase"/>
</dbReference>
<dbReference type="GO" id="GO:0005524">
    <property type="term" value="F:ATP binding"/>
    <property type="evidence" value="ECO:0007669"/>
    <property type="project" value="UniProtKB-UniRule"/>
</dbReference>
<feature type="domain" description="UvrD-like helicase ATP-binding" evidence="15">
    <location>
        <begin position="1"/>
        <end position="466"/>
    </location>
</feature>
<dbReference type="GO" id="GO:0003677">
    <property type="term" value="F:DNA binding"/>
    <property type="evidence" value="ECO:0007669"/>
    <property type="project" value="UniProtKB-KW"/>
</dbReference>
<keyword evidence="6" id="KW-0269">Exonuclease</keyword>
<dbReference type="SUPFAM" id="SSF52540">
    <property type="entry name" value="P-loop containing nucleoside triphosphate hydrolases"/>
    <property type="match status" value="1"/>
</dbReference>
<dbReference type="GO" id="GO:0016887">
    <property type="term" value="F:ATP hydrolysis activity"/>
    <property type="evidence" value="ECO:0007669"/>
    <property type="project" value="RHEA"/>
</dbReference>
<feature type="domain" description="UvrD-like helicase C-terminal" evidence="16">
    <location>
        <begin position="467"/>
        <end position="731"/>
    </location>
</feature>
<sequence>MSSTSFNIYDASAGSGKTYTLVKEYLKILFKSAYKDVYKNILAITFTNKAVGEMKERIIETLKQFSEDTILTEPNSMFKDLCKELNVAPEKLSKKSKNILESIIHNYAAFDISTIDKFTQKVIRTFAYDLHLPLNFEVELDTDTLLAKAIDNLIASAGTEKELTKTLIDFAIEKADDDKSWDIAYDFNPVAKLLVNENHVPYVELLKNKTLDDFKKLKKYLRREIENIKVEITQEAQSTLEMIHLSGVKYYDFSRSSLPNHFKKLSNEDFSVAFTSNWQSDLVEGNSLYPGRVSQDIATLIDGLQTNLSKVFSKTKQLIINYNFLKNIYKNVTPLSVLNEINKEVRKIKEEQNLLLISEFNSIIGNHIKKQPAPFIYERIGEKFKHYFIDEFQDTSKMQWENLVPLLENSLSSENGSVMLVGDAKQAIYRWRGGKAEQFIDLYNGNNNPFHVKVNKEHLPVNYRSYKEIVKFNNAFFKHISSFVFSNEEYSKLYQNSHQDCYKNHQGFVDITLLEIDKDDDKDIEYPIQVLKTITNCIENGFKLNDICVLVRKKKEGVAVAKYLSENGIDIISSETLLIGNAPEVKFIINLLKYILEPQNLEVKIEVISYLGNKKLQVDDIHAFYKKLINLDVGAFFVECSHLGFNFNYSEALQTAVYEVIEAIIYGFNLNKTSNAYLQFFLDFTLDYENKKNSNLTDFIAHFETKKESLTIVSPEGQNAVKIMTIHKSKGLEFPVVIFPYADLNIYKENSPKIWFPLDPESFQGFPIAYINYNKNIDAINEVGEALYTQHQSELELDNINLLYVALTRPVEQLYIISNKTQSNRKNETLNSYNDLLIHYLKHIGKWEESKLNYSFGDQKRVVSKHKNLVITEKQKMFISIPKKKHGINIVTTSGNLWDTSQKEAIERGNLIHDMMSQIKTKNDIEITTENFITSGVINENQAVELKTIVENIVNHNLIAHLFSPDVTVYNEKDIITKQGKIWRPDRVVINKNNEATIVDYKTGAQDSNHLAQIEDYKYALKDMGFEVNKGVLIYTNDTIEIKEV</sequence>
<reference evidence="17 18" key="1">
    <citation type="submission" date="2019-04" db="EMBL/GenBank/DDBJ databases">
        <title>Lacinutrix sp. nov., isolated from marine water.</title>
        <authorList>
            <person name="Kim W."/>
        </authorList>
    </citation>
    <scope>NUCLEOTIDE SEQUENCE [LARGE SCALE GENOMIC DNA]</scope>
    <source>
        <strain evidence="17 18">CAU 1491</strain>
    </source>
</reference>
<dbReference type="GO" id="GO:0005829">
    <property type="term" value="C:cytosol"/>
    <property type="evidence" value="ECO:0007669"/>
    <property type="project" value="TreeGrafter"/>
</dbReference>
<dbReference type="InterPro" id="IPR000212">
    <property type="entry name" value="DNA_helicase_UvrD/REP"/>
</dbReference>
<evidence type="ECO:0000256" key="10">
    <source>
        <dbReference type="ARBA" id="ARBA00023235"/>
    </source>
</evidence>
<keyword evidence="4 14" id="KW-0378">Hydrolase</keyword>
<dbReference type="Gene3D" id="3.40.50.300">
    <property type="entry name" value="P-loop containing nucleotide triphosphate hydrolases"/>
    <property type="match status" value="3"/>
</dbReference>
<dbReference type="GO" id="GO:0043138">
    <property type="term" value="F:3'-5' DNA helicase activity"/>
    <property type="evidence" value="ECO:0007669"/>
    <property type="project" value="UniProtKB-EC"/>
</dbReference>
<dbReference type="InterPro" id="IPR011604">
    <property type="entry name" value="PDDEXK-like_dom_sf"/>
</dbReference>
<evidence type="ECO:0000259" key="15">
    <source>
        <dbReference type="PROSITE" id="PS51198"/>
    </source>
</evidence>
<evidence type="ECO:0000256" key="11">
    <source>
        <dbReference type="ARBA" id="ARBA00034617"/>
    </source>
</evidence>
<evidence type="ECO:0000256" key="2">
    <source>
        <dbReference type="ARBA" id="ARBA00022741"/>
    </source>
</evidence>